<dbReference type="KEGG" id="seo:STM14_0800"/>
<organism evidence="1 2">
    <name type="scientific">Salmonella typhimurium (strain 14028s / SGSC 2262)</name>
    <dbReference type="NCBI Taxonomy" id="588858"/>
    <lineage>
        <taxon>Bacteria</taxon>
        <taxon>Pseudomonadati</taxon>
        <taxon>Pseudomonadota</taxon>
        <taxon>Gammaproteobacteria</taxon>
        <taxon>Enterobacterales</taxon>
        <taxon>Enterobacteriaceae</taxon>
        <taxon>Salmonella</taxon>
    </lineage>
</organism>
<keyword evidence="2" id="KW-1185">Reference proteome</keyword>
<reference evidence="1 2" key="1">
    <citation type="journal article" date="2010" name="J. Bacteriol.">
        <title>Short-term signatures of evolutionary change in the Salmonella enterica serovar typhimurium 14028 genome.</title>
        <authorList>
            <person name="Jarvik T."/>
            <person name="Smillie C."/>
            <person name="Groisman E.A."/>
            <person name="Ochman H."/>
        </authorList>
    </citation>
    <scope>NUCLEOTIDE SEQUENCE [LARGE SCALE GENOMIC DNA]</scope>
    <source>
        <strain evidence="2">14028s / SGSC 2262</strain>
    </source>
</reference>
<protein>
    <submittedName>
        <fullName evidence="1">Uncharacterized protein</fullName>
    </submittedName>
</protein>
<dbReference type="AlphaFoldDB" id="A0A0F6AYI2"/>
<accession>A0A0F6AYI2</accession>
<proteinExistence type="predicted"/>
<evidence type="ECO:0000313" key="1">
    <source>
        <dbReference type="EMBL" id="ACY87304.1"/>
    </source>
</evidence>
<dbReference type="HOGENOM" id="CLU_3348394_0_0_6"/>
<evidence type="ECO:0000313" key="2">
    <source>
        <dbReference type="Proteomes" id="UP000002695"/>
    </source>
</evidence>
<sequence>MSTPRSAAFFLCISKSILFFARRINYSLKIIDLINDY</sequence>
<dbReference type="PATRIC" id="fig|588858.6.peg.848"/>
<dbReference type="EMBL" id="CP001363">
    <property type="protein sequence ID" value="ACY87304.1"/>
    <property type="molecule type" value="Genomic_DNA"/>
</dbReference>
<gene>
    <name evidence="1" type="ordered locus">STM14_0800</name>
</gene>
<name>A0A0F6AYI2_SALT1</name>
<dbReference type="Proteomes" id="UP000002695">
    <property type="component" value="Chromosome"/>
</dbReference>